<accession>A0A3R9GNB5</accession>
<organism evidence="1 2">
    <name type="scientific">Atlantibacter subterraneus</name>
    <dbReference type="NCBI Taxonomy" id="255519"/>
    <lineage>
        <taxon>Bacteria</taxon>
        <taxon>Pseudomonadati</taxon>
        <taxon>Pseudomonadota</taxon>
        <taxon>Gammaproteobacteria</taxon>
        <taxon>Enterobacterales</taxon>
        <taxon>Enterobacteriaceae</taxon>
        <taxon>Atlantibacter</taxon>
    </lineage>
</organism>
<reference evidence="1 2" key="1">
    <citation type="submission" date="2018-10" db="EMBL/GenBank/DDBJ databases">
        <title>Transmission dynamics of multidrug resistant bacteria on intensive care unit surfaces.</title>
        <authorList>
            <person name="D'Souza A.W."/>
            <person name="Potter R.F."/>
            <person name="Wallace M."/>
            <person name="Shupe A."/>
            <person name="Patel S."/>
            <person name="Sun S."/>
            <person name="Gul D."/>
            <person name="Kwon J.H."/>
            <person name="Andleeb S."/>
            <person name="Burnham C.-A.D."/>
            <person name="Dantas G."/>
        </authorList>
    </citation>
    <scope>NUCLEOTIDE SEQUENCE [LARGE SCALE GENOMIC DNA]</scope>
    <source>
        <strain evidence="1 2">AS_373</strain>
    </source>
</reference>
<dbReference type="AlphaFoldDB" id="A0A3R9GNB5"/>
<gene>
    <name evidence="1" type="ORF">EGT71_15995</name>
</gene>
<dbReference type="Pfam" id="PF06092">
    <property type="entry name" value="DUF943"/>
    <property type="match status" value="1"/>
</dbReference>
<dbReference type="InterPro" id="IPR010351">
    <property type="entry name" value="DUF943"/>
</dbReference>
<evidence type="ECO:0000313" key="2">
    <source>
        <dbReference type="Proteomes" id="UP000275331"/>
    </source>
</evidence>
<dbReference type="Proteomes" id="UP000275331">
    <property type="component" value="Unassembled WGS sequence"/>
</dbReference>
<protein>
    <submittedName>
        <fullName evidence="1">DUF943 family protein</fullName>
    </submittedName>
</protein>
<proteinExistence type="predicted"/>
<comment type="caution">
    <text evidence="1">The sequence shown here is derived from an EMBL/GenBank/DDBJ whole genome shotgun (WGS) entry which is preliminary data.</text>
</comment>
<evidence type="ECO:0000313" key="1">
    <source>
        <dbReference type="EMBL" id="RSE24095.1"/>
    </source>
</evidence>
<dbReference type="EMBL" id="RHXB01000011">
    <property type="protein sequence ID" value="RSE24095.1"/>
    <property type="molecule type" value="Genomic_DNA"/>
</dbReference>
<sequence>MHLNLFIPISALMSGSREGYKMSWYKRIKTITFIGLVLYPPINFLWQLRPVKIIAVSRYPEYEESYYKNSNEGFTERDNYHIVVDHLPLSVNDKVKWYLAHKEDLKKGYSIPRASSYSITVWDIGDGFIDLSISDDGDLICFSKIEDAAKCIEKNIHMKVSTDEKDKELFSFGGSLHTWRLNAQGNLTDGKIIFGL</sequence>
<dbReference type="OrthoDB" id="6519293at2"/>
<name>A0A3R9GNB5_9ENTR</name>